<dbReference type="Pfam" id="PF25023">
    <property type="entry name" value="TEN_YD-shell"/>
    <property type="match status" value="1"/>
</dbReference>
<dbReference type="InterPro" id="IPR006530">
    <property type="entry name" value="YD"/>
</dbReference>
<keyword evidence="4" id="KW-1133">Transmembrane helix</keyword>
<evidence type="ECO:0000256" key="2">
    <source>
        <dbReference type="SAM" id="Coils"/>
    </source>
</evidence>
<dbReference type="RefSeq" id="WP_229923751.1">
    <property type="nucleotide sequence ID" value="NZ_BNBN01000018.1"/>
</dbReference>
<name>A0A7X0LT48_9ACTN</name>
<evidence type="ECO:0000256" key="4">
    <source>
        <dbReference type="SAM" id="Phobius"/>
    </source>
</evidence>
<feature type="region of interest" description="Disordered" evidence="3">
    <location>
        <begin position="1299"/>
        <end position="1322"/>
    </location>
</feature>
<comment type="caution">
    <text evidence="7">The sequence shown here is derived from an EMBL/GenBank/DDBJ whole genome shotgun (WGS) entry which is preliminary data.</text>
</comment>
<keyword evidence="4" id="KW-0812">Transmembrane</keyword>
<feature type="region of interest" description="Disordered" evidence="3">
    <location>
        <begin position="975"/>
        <end position="998"/>
    </location>
</feature>
<evidence type="ECO:0000256" key="1">
    <source>
        <dbReference type="ARBA" id="ARBA00022737"/>
    </source>
</evidence>
<evidence type="ECO:0000313" key="7">
    <source>
        <dbReference type="EMBL" id="MBB6439872.1"/>
    </source>
</evidence>
<gene>
    <name evidence="7" type="ORF">HNQ79_006384</name>
</gene>
<protein>
    <submittedName>
        <fullName evidence="7">RHS repeat-associated protein</fullName>
    </submittedName>
</protein>
<evidence type="ECO:0000313" key="8">
    <source>
        <dbReference type="Proteomes" id="UP000540423"/>
    </source>
</evidence>
<feature type="coiled-coil region" evidence="2">
    <location>
        <begin position="1915"/>
        <end position="1946"/>
    </location>
</feature>
<dbReference type="InterPro" id="IPR056823">
    <property type="entry name" value="TEN-like_YD-shell"/>
</dbReference>
<feature type="region of interest" description="Disordered" evidence="3">
    <location>
        <begin position="1014"/>
        <end position="1037"/>
    </location>
</feature>
<feature type="compositionally biased region" description="Basic and acidic residues" evidence="3">
    <location>
        <begin position="983"/>
        <end position="992"/>
    </location>
</feature>
<keyword evidence="2" id="KW-0175">Coiled coil</keyword>
<feature type="transmembrane region" description="Helical" evidence="4">
    <location>
        <begin position="1982"/>
        <end position="2015"/>
    </location>
</feature>
<evidence type="ECO:0000256" key="5">
    <source>
        <dbReference type="SAM" id="SignalP"/>
    </source>
</evidence>
<dbReference type="Pfam" id="PF05593">
    <property type="entry name" value="RHS_repeat"/>
    <property type="match status" value="1"/>
</dbReference>
<dbReference type="PANTHER" id="PTHR32305:SF17">
    <property type="entry name" value="TRNA NUCLEASE WAPA"/>
    <property type="match status" value="1"/>
</dbReference>
<dbReference type="NCBIfam" id="TIGR01643">
    <property type="entry name" value="YD_repeat_2x"/>
    <property type="match status" value="2"/>
</dbReference>
<feature type="chain" id="PRO_5030752877" evidence="5">
    <location>
        <begin position="25"/>
        <end position="2101"/>
    </location>
</feature>
<accession>A0A7X0LT48</accession>
<feature type="signal peptide" evidence="5">
    <location>
        <begin position="1"/>
        <end position="24"/>
    </location>
</feature>
<proteinExistence type="predicted"/>
<evidence type="ECO:0000256" key="3">
    <source>
        <dbReference type="SAM" id="MobiDB-lite"/>
    </source>
</evidence>
<keyword evidence="1" id="KW-0677">Repeat</keyword>
<feature type="compositionally biased region" description="Polar residues" evidence="3">
    <location>
        <begin position="1306"/>
        <end position="1322"/>
    </location>
</feature>
<dbReference type="InterPro" id="IPR050708">
    <property type="entry name" value="T6SS_VgrG/RHS"/>
</dbReference>
<organism evidence="7 8">
    <name type="scientific">Streptomyces candidus</name>
    <dbReference type="NCBI Taxonomy" id="67283"/>
    <lineage>
        <taxon>Bacteria</taxon>
        <taxon>Bacillati</taxon>
        <taxon>Actinomycetota</taxon>
        <taxon>Actinomycetes</taxon>
        <taxon>Kitasatosporales</taxon>
        <taxon>Streptomycetaceae</taxon>
        <taxon>Streptomyces</taxon>
    </lineage>
</organism>
<reference evidence="7 8" key="1">
    <citation type="submission" date="2020-08" db="EMBL/GenBank/DDBJ databases">
        <title>Genomic Encyclopedia of Type Strains, Phase IV (KMG-IV): sequencing the most valuable type-strain genomes for metagenomic binning, comparative biology and taxonomic classification.</title>
        <authorList>
            <person name="Goeker M."/>
        </authorList>
    </citation>
    <scope>NUCLEOTIDE SEQUENCE [LARGE SCALE GENOMIC DNA]</scope>
    <source>
        <strain evidence="7 8">DSM 40141</strain>
    </source>
</reference>
<feature type="compositionally biased region" description="Polar residues" evidence="3">
    <location>
        <begin position="1616"/>
        <end position="1632"/>
    </location>
</feature>
<dbReference type="Proteomes" id="UP000540423">
    <property type="component" value="Unassembled WGS sequence"/>
</dbReference>
<keyword evidence="8" id="KW-1185">Reference proteome</keyword>
<evidence type="ECO:0000259" key="6">
    <source>
        <dbReference type="Pfam" id="PF25023"/>
    </source>
</evidence>
<dbReference type="PANTHER" id="PTHR32305">
    <property type="match status" value="1"/>
</dbReference>
<dbReference type="Gene3D" id="2.180.10.10">
    <property type="entry name" value="RHS repeat-associated core"/>
    <property type="match status" value="1"/>
</dbReference>
<dbReference type="InterPro" id="IPR022385">
    <property type="entry name" value="Rhs_assc_core"/>
</dbReference>
<dbReference type="EMBL" id="JACHEM010000030">
    <property type="protein sequence ID" value="MBB6439872.1"/>
    <property type="molecule type" value="Genomic_DNA"/>
</dbReference>
<sequence>MRIIAASLAAYLLAGLLGGPVAAAAELNLRQLLKPDPVPVAEVEGKHLNKPDQAGLRPFKPDIKADWPTAGVATFTVADKGKNLPAAWAGSLPVETTAAVGDTSRRSAAAVEQAQVQVLDRSSAQTAGVDGVLIAVQGHGSRSGKGRLGLKLDYSSFAGIYGGDWASRLTLRQIPACALSTPGAQGCVPGKVLQAHNDRKEETLSAEVETGVSSVSAQQAGQPVQQSSPVNRTHTVADGAALFAVTAAPSGSSGNFTATTLAPSGKWNSGGSSGGFSWNYDLQTPTVPGELEPDLGLSYSSQSVDGRTAATNNQANWIGDGWSLSPGFIERRYISCQDDKKNGNNPSHKVGDQCWKKQNATLSLGGSSSELVRNDADGKWRKQDDDGTRIDLVKNTDRANGDTDGEHWRVTTADGTQYYFGYNRLPGWTTGKEETNSTWNVPVFGNHAGEDCHASTFKDSWCQQGWRWNLDYVVDPHGNAMTYYWAKETNHYQRNIDATYKGTLTPYTRGGYLRRIEYGLRSGDMYGKPAARVDFTVAERCLSNASFDCAAEKFTEANATKWPDVPFDQYCDVNDKCETNSSPSYFTRKRLTGITTWALDGGTHKKVDSWALTHQFPSPGDGTDPPLWLASLTRTGHSAATPITLPSVTFKAQQLPNRVAGAVDEIPNYNRYRIYGIETETGGTIGVTYSAADCTKTSLPTASSNTRRCYPVVWSPPDAPAANYEPYQDWFHSYVVTQVLESDNTAGAPVKRTDYTYLGGLAWTKGDDEFTQAKHRTWGDRKGYERVQVRTGDPAEGPQTLSETRYFRGIAGAKVADGEGHEAADHEAYAGMTRETATYNGSGGALVSATTHTPWRSAATATHSRAVDSLPTVYAHSTGTQKDQTRTAITGGALRRTEVSREFDSYGMVATESDTGDTAQSGDEQCTTLAYARNTTSNILNPLAESRTVAKPCGTAPSLPADLVATKRYYYDGSTSMGAAPSKGDETRRDENDGTGTGFITVNSAAYDSYGRQTEATDASGAKTTITRSPATGQLPTETVSTNVLGHTTKEITDPRRSVTTASVDANGKRTDTEHDALGRVIKGWALGWTKADHPTVPSAEISYRMSRSEPNVTTTKVLNYQGQYETSYTFYDGLLRPRQTQTPAIGAPSDRLVTETLYDTRGQAWKTYGAYYAKGAASATLVGGDDSRVPAGAETKYDGAGRTTAVIALQFGNETKRSTTQYNGDRTTVIPPKGGTSLTTFMDALGRKTETREYTDTARTAFQATTYAYDKNSKLAKMTNPAGSTWTWTYDARGRLLQANDPDKGTSTTTYDSADRPTTTTDARGITLTTTYDALSRQKELKQGATVRTAWTYDTVLKGQPASDTRFVDGKAYTTTIGAYNERYQPTSSTVTVPDGAAAGTYTWTFGHNQYTGAQEWVKHPALGGLPDERQTSVLGQANLPQKTTAGSVVLVNATNYDVYGRQVRAEYGTLGQKIYRTQNFDEHTGQLTRSTLDGDVALRVEDTRYGYDPAGNTTRIASTSGQGTAAVTDTQCFTVDPLRRMTEAWTAKSATDTCAGTPSASTVGGPDSYWHSYSYDTTGNRTKEVQHATGAGSSEITRTYTAGKAGDVRPHAQRTVSTSGGPANGKTESFTYDEAGNTLTRAGGSRVQNLAWDAEGKLAKIVEAGKTTEYLYDSAGNRMLSKNADGSTTAYLPGGNELKVSGNGTKTATRYYSHGTETVAVRTSAGFSFLFADQQGTALIAISMGAVQAVTRRKQLPFGASRSATGTNWPGDRGFVGGTSDPTGLTHLGARAYDPTLGRFLSVDPLLLTGDPSQHNPYTYGNNNPATYADPTGEAYEECWSGQYSCSYGRGGTGNVTKVEFGRDYEQKTRAIGGTVSKNYYTQKATGRKYSYVKGRGLTRYSPAELNSGEKLRRQSEAAHKRHLAELKKERERAERQAEENKKDEGFWGSIGSGIKSAWNNTGGKVVSATHEFIQENSTALGYVAMGLGIIALGPFGAVATVAMVAGLGLAAVTTADACLSKQWGSCVVGAASLGLAGGAVALKAAGKSLKNASHTGRFREQVIGHATAGAAIGVGQVADVSSIGFTALGTFTAGNLRG</sequence>
<dbReference type="InterPro" id="IPR031325">
    <property type="entry name" value="RHS_repeat"/>
</dbReference>
<dbReference type="NCBIfam" id="TIGR03696">
    <property type="entry name" value="Rhs_assc_core"/>
    <property type="match status" value="1"/>
</dbReference>
<keyword evidence="4" id="KW-0472">Membrane</keyword>
<feature type="domain" description="Teneurin-like YD-shell" evidence="6">
    <location>
        <begin position="1627"/>
        <end position="1827"/>
    </location>
</feature>
<keyword evidence="5" id="KW-0732">Signal</keyword>
<feature type="region of interest" description="Disordered" evidence="3">
    <location>
        <begin position="1608"/>
        <end position="1632"/>
    </location>
</feature>